<evidence type="ECO:0000256" key="1">
    <source>
        <dbReference type="SAM" id="Phobius"/>
    </source>
</evidence>
<dbReference type="PANTHER" id="PTHR39555">
    <property type="entry name" value="FIMBRIAL ASSEMBLY PROTEIN PILO-LIKE PROTEIN-RELATED"/>
    <property type="match status" value="1"/>
</dbReference>
<sequence length="206" mass="22593">MVAHWLESLRTVDLHELNLKQAGTWSGKRKAGVATGFVALLVLAGYALWLQPGLARLHEQRSAEPVLKAQLANRAQEAASLVDHHQHLQALQTAFDEVMRQLPRQSQVPGLLDEVSRLAQNSGLIIEQIQWLPETLQPAYSELPLQLRVVGGYHDLGVFLSGIAGLPRIVTLHDFTLTAATPAANGPLRMTLLAKTYRANDQGLIP</sequence>
<organism evidence="2 3">
    <name type="scientific">Pseudomonas lundensis</name>
    <dbReference type="NCBI Taxonomy" id="86185"/>
    <lineage>
        <taxon>Bacteria</taxon>
        <taxon>Pseudomonadati</taxon>
        <taxon>Pseudomonadota</taxon>
        <taxon>Gammaproteobacteria</taxon>
        <taxon>Pseudomonadales</taxon>
        <taxon>Pseudomonadaceae</taxon>
        <taxon>Pseudomonas</taxon>
    </lineage>
</organism>
<dbReference type="AlphaFoldDB" id="A0AAX2HFL9"/>
<evidence type="ECO:0000313" key="2">
    <source>
        <dbReference type="EMBL" id="SOB54998.1"/>
    </source>
</evidence>
<dbReference type="RefSeq" id="WP_047272992.1">
    <property type="nucleotide sequence ID" value="NZ_FNLA01000001.1"/>
</dbReference>
<dbReference type="InterPro" id="IPR007445">
    <property type="entry name" value="PilO"/>
</dbReference>
<dbReference type="GO" id="GO:0043683">
    <property type="term" value="P:type IV pilus assembly"/>
    <property type="evidence" value="ECO:0007669"/>
    <property type="project" value="InterPro"/>
</dbReference>
<comment type="caution">
    <text evidence="2">The sequence shown here is derived from an EMBL/GenBank/DDBJ whole genome shotgun (WGS) entry which is preliminary data.</text>
</comment>
<dbReference type="GO" id="GO:0043107">
    <property type="term" value="P:type IV pilus-dependent motility"/>
    <property type="evidence" value="ECO:0007669"/>
    <property type="project" value="InterPro"/>
</dbReference>
<dbReference type="InterPro" id="IPR014717">
    <property type="entry name" value="Transl_elong_EF1B/ribsomal_bS6"/>
</dbReference>
<protein>
    <submittedName>
        <fullName evidence="2">Pilus assembly protein PilO</fullName>
    </submittedName>
</protein>
<keyword evidence="1" id="KW-0472">Membrane</keyword>
<dbReference type="PANTHER" id="PTHR39555:SF1">
    <property type="entry name" value="TYPE IV PILUS INNER MEMBRANE COMPONENT PILO"/>
    <property type="match status" value="1"/>
</dbReference>
<evidence type="ECO:0000313" key="3">
    <source>
        <dbReference type="Proteomes" id="UP000219564"/>
    </source>
</evidence>
<dbReference type="EMBL" id="OBKZ01000053">
    <property type="protein sequence ID" value="SOB54998.1"/>
    <property type="molecule type" value="Genomic_DNA"/>
</dbReference>
<gene>
    <name evidence="2" type="ORF">PLUA15_60042</name>
</gene>
<keyword evidence="1" id="KW-0812">Transmembrane</keyword>
<name>A0AAX2HFL9_9PSED</name>
<feature type="transmembrane region" description="Helical" evidence="1">
    <location>
        <begin position="31"/>
        <end position="50"/>
    </location>
</feature>
<accession>A0AAX2HFL9</accession>
<proteinExistence type="predicted"/>
<dbReference type="Proteomes" id="UP000219564">
    <property type="component" value="Unassembled WGS sequence"/>
</dbReference>
<dbReference type="PIRSF" id="PIRSF016482">
    <property type="entry name" value="PilO"/>
    <property type="match status" value="1"/>
</dbReference>
<dbReference type="Pfam" id="PF04350">
    <property type="entry name" value="PilO"/>
    <property type="match status" value="1"/>
</dbReference>
<dbReference type="Gene3D" id="3.30.70.60">
    <property type="match status" value="1"/>
</dbReference>
<keyword evidence="1" id="KW-1133">Transmembrane helix</keyword>
<reference evidence="2 3" key="1">
    <citation type="submission" date="2017-08" db="EMBL/GenBank/DDBJ databases">
        <authorList>
            <person name="Chaillou S."/>
        </authorList>
    </citation>
    <scope>NUCLEOTIDE SEQUENCE [LARGE SCALE GENOMIC DNA]</scope>
    <source>
        <strain evidence="2 3">MFPA15A1205</strain>
    </source>
</reference>